<feature type="binding site" evidence="9">
    <location>
        <position position="311"/>
    </location>
    <ligand>
        <name>S-adenosyl-L-methionine</name>
        <dbReference type="ChEBI" id="CHEBI:59789"/>
    </ligand>
</feature>
<evidence type="ECO:0000256" key="1">
    <source>
        <dbReference type="ARBA" id="ARBA00004123"/>
    </source>
</evidence>
<feature type="domain" description="SAM-dependent MTase RsmB/NOP-type" evidence="11">
    <location>
        <begin position="96"/>
        <end position="494"/>
    </location>
</feature>
<dbReference type="PRINTS" id="PR02011">
    <property type="entry name" value="RCMTNCL1"/>
</dbReference>
<evidence type="ECO:0000256" key="3">
    <source>
        <dbReference type="ARBA" id="ARBA00022603"/>
    </source>
</evidence>
<keyword evidence="2" id="KW-0820">tRNA-binding</keyword>
<dbReference type="GO" id="GO:0005634">
    <property type="term" value="C:nucleus"/>
    <property type="evidence" value="ECO:0007669"/>
    <property type="project" value="UniProtKB-SubCell"/>
</dbReference>
<dbReference type="InterPro" id="IPR023267">
    <property type="entry name" value="RCMT"/>
</dbReference>
<evidence type="ECO:0000256" key="10">
    <source>
        <dbReference type="SAM" id="MobiDB-lite"/>
    </source>
</evidence>
<keyword evidence="7 9" id="KW-0694">RNA-binding</keyword>
<evidence type="ECO:0000313" key="12">
    <source>
        <dbReference type="EMBL" id="CEG02119.1"/>
    </source>
</evidence>
<dbReference type="GeneID" id="9837679"/>
<dbReference type="KEGG" id="ota:OT_ostta14g02040"/>
<dbReference type="OrthoDB" id="6093671at2759"/>
<comment type="caution">
    <text evidence="9">Lacks conserved residue(s) required for the propagation of feature annotation.</text>
</comment>
<dbReference type="AlphaFoldDB" id="A0A096PAZ2"/>
<dbReference type="PANTHER" id="PTHR22808">
    <property type="entry name" value="NCL1 YEAST -RELATED NOL1/NOP2/FMU SUN DOMAIN-CONTAINING"/>
    <property type="match status" value="1"/>
</dbReference>
<accession>A0A096PAZ2</accession>
<dbReference type="CDD" id="cd02440">
    <property type="entry name" value="AdoMet_MTases"/>
    <property type="match status" value="1"/>
</dbReference>
<dbReference type="EMBL" id="CAID01000014">
    <property type="protein sequence ID" value="CEG02119.1"/>
    <property type="molecule type" value="Genomic_DNA"/>
</dbReference>
<dbReference type="GO" id="GO:0016428">
    <property type="term" value="F:tRNA (cytidine-5-)-methyltransferase activity"/>
    <property type="evidence" value="ECO:0007669"/>
    <property type="project" value="InterPro"/>
</dbReference>
<dbReference type="InterPro" id="IPR001678">
    <property type="entry name" value="MeTrfase_RsmB-F_NOP2_dom"/>
</dbReference>
<evidence type="ECO:0000256" key="8">
    <source>
        <dbReference type="ARBA" id="ARBA00023242"/>
    </source>
</evidence>
<evidence type="ECO:0000256" key="6">
    <source>
        <dbReference type="ARBA" id="ARBA00022694"/>
    </source>
</evidence>
<dbReference type="Gene3D" id="3.40.50.150">
    <property type="entry name" value="Vaccinia Virus protein VP39"/>
    <property type="match status" value="1"/>
</dbReference>
<evidence type="ECO:0000256" key="7">
    <source>
        <dbReference type="ARBA" id="ARBA00022884"/>
    </source>
</evidence>
<dbReference type="GO" id="GO:0030488">
    <property type="term" value="P:tRNA methylation"/>
    <property type="evidence" value="ECO:0007669"/>
    <property type="project" value="UniProtKB-ARBA"/>
</dbReference>
<dbReference type="GO" id="GO:0000049">
    <property type="term" value="F:tRNA binding"/>
    <property type="evidence" value="ECO:0007669"/>
    <property type="project" value="UniProtKB-KW"/>
</dbReference>
<evidence type="ECO:0000256" key="5">
    <source>
        <dbReference type="ARBA" id="ARBA00022691"/>
    </source>
</evidence>
<keyword evidence="8" id="KW-0539">Nucleus</keyword>
<dbReference type="RefSeq" id="XP_022841357.1">
    <property type="nucleotide sequence ID" value="XM_022982586.1"/>
</dbReference>
<keyword evidence="3 9" id="KW-0489">Methyltransferase</keyword>
<feature type="binding site" evidence="9">
    <location>
        <position position="248"/>
    </location>
    <ligand>
        <name>S-adenosyl-L-methionine</name>
        <dbReference type="ChEBI" id="CHEBI:59789"/>
    </ligand>
</feature>
<dbReference type="PRINTS" id="PR02008">
    <property type="entry name" value="RCMTFAMILY"/>
</dbReference>
<protein>
    <submittedName>
        <fullName evidence="12">RNA (C5-cytosine) methyltransferase</fullName>
    </submittedName>
</protein>
<reference evidence="12 13" key="2">
    <citation type="journal article" date="2014" name="BMC Genomics">
        <title>An improved genome of the model marine alga Ostreococcus tauri unfolds by assessing Illumina de novo assemblies.</title>
        <authorList>
            <person name="Blanc-Mathieu R."/>
            <person name="Verhelst B."/>
            <person name="Derelle E."/>
            <person name="Rombauts S."/>
            <person name="Bouget F.Y."/>
            <person name="Carre I."/>
            <person name="Chateau A."/>
            <person name="Eyre-Walker A."/>
            <person name="Grimsley N."/>
            <person name="Moreau H."/>
            <person name="Piegu B."/>
            <person name="Rivals E."/>
            <person name="Schackwitz W."/>
            <person name="Van de Peer Y."/>
            <person name="Piganeau G."/>
        </authorList>
    </citation>
    <scope>NUCLEOTIDE SEQUENCE [LARGE SCALE GENOMIC DNA]</scope>
    <source>
        <strain evidence="13">OTTH 0595 / CCAP 157/2 / RCC745</strain>
    </source>
</reference>
<gene>
    <name evidence="12" type="ORF">OT_ostta14g02040</name>
</gene>
<dbReference type="Pfam" id="PF25376">
    <property type="entry name" value="Pre-PUA_NSUN2"/>
    <property type="match status" value="1"/>
</dbReference>
<evidence type="ECO:0000259" key="11">
    <source>
        <dbReference type="PROSITE" id="PS51686"/>
    </source>
</evidence>
<dbReference type="PANTHER" id="PTHR22808:SF6">
    <property type="entry name" value="SAM-DEPENDENT MTASE RSMB_NOP-TYPE DOMAIN-CONTAINING PROTEIN"/>
    <property type="match status" value="1"/>
</dbReference>
<feature type="compositionally biased region" description="Basic residues" evidence="10">
    <location>
        <begin position="1"/>
        <end position="20"/>
    </location>
</feature>
<dbReference type="InterPro" id="IPR057285">
    <property type="entry name" value="Pre-PUA_NSUN2"/>
</dbReference>
<keyword evidence="5 9" id="KW-0949">S-adenosyl-L-methionine</keyword>
<dbReference type="InterPro" id="IPR029063">
    <property type="entry name" value="SAM-dependent_MTases_sf"/>
</dbReference>
<comment type="caution">
    <text evidence="12">The sequence shown here is derived from an EMBL/GenBank/DDBJ whole genome shotgun (WGS) entry which is preliminary data.</text>
</comment>
<keyword evidence="4 9" id="KW-0808">Transferase</keyword>
<name>A0A096PAZ2_OSTTA</name>
<dbReference type="SUPFAM" id="SSF53335">
    <property type="entry name" value="S-adenosyl-L-methionine-dependent methyltransferases"/>
    <property type="match status" value="1"/>
</dbReference>
<evidence type="ECO:0000256" key="9">
    <source>
        <dbReference type="PROSITE-ProRule" id="PRU01023"/>
    </source>
</evidence>
<organism evidence="12 13">
    <name type="scientific">Ostreococcus tauri</name>
    <name type="common">Marine green alga</name>
    <dbReference type="NCBI Taxonomy" id="70448"/>
    <lineage>
        <taxon>Eukaryota</taxon>
        <taxon>Viridiplantae</taxon>
        <taxon>Chlorophyta</taxon>
        <taxon>Mamiellophyceae</taxon>
        <taxon>Mamiellales</taxon>
        <taxon>Bathycoccaceae</taxon>
        <taxon>Ostreococcus</taxon>
    </lineage>
</organism>
<proteinExistence type="inferred from homology"/>
<dbReference type="STRING" id="70448.A0A096PAZ2"/>
<feature type="region of interest" description="Disordered" evidence="10">
    <location>
        <begin position="1"/>
        <end position="55"/>
    </location>
</feature>
<dbReference type="InterPro" id="IPR049560">
    <property type="entry name" value="MeTrfase_RsmB-F_NOP2_cat"/>
</dbReference>
<evidence type="ECO:0000256" key="4">
    <source>
        <dbReference type="ARBA" id="ARBA00022679"/>
    </source>
</evidence>
<evidence type="ECO:0000313" key="13">
    <source>
        <dbReference type="Proteomes" id="UP000009170"/>
    </source>
</evidence>
<reference evidence="13" key="1">
    <citation type="journal article" date="2006" name="Proc. Natl. Acad. Sci. U.S.A.">
        <title>Genome analysis of the smallest free-living eukaryote Ostreococcus tauri unveils many unique features.</title>
        <authorList>
            <person name="Derelle E."/>
            <person name="Ferraz C."/>
            <person name="Rombauts S."/>
            <person name="Rouze P."/>
            <person name="Worden A.Z."/>
            <person name="Robbens S."/>
            <person name="Partensky F."/>
            <person name="Degroeve S."/>
            <person name="Echeynie S."/>
            <person name="Cooke R."/>
            <person name="Saeys Y."/>
            <person name="Wuyts J."/>
            <person name="Jabbari K."/>
            <person name="Bowler C."/>
            <person name="Panaud O."/>
            <person name="Piegu B."/>
            <person name="Ball S.G."/>
            <person name="Ral J.-P."/>
            <person name="Bouget F.-Y."/>
            <person name="Piganeau G."/>
            <person name="De Baets B."/>
            <person name="Picard A."/>
            <person name="Delseny M."/>
            <person name="Demaille J."/>
            <person name="Van de Peer Y."/>
            <person name="Moreau H."/>
        </authorList>
    </citation>
    <scope>NUCLEOTIDE SEQUENCE [LARGE SCALE GENOMIC DNA]</scope>
    <source>
        <strain evidence="13">OTTH 0595 / CCAP 157/2 / RCC745</strain>
    </source>
</reference>
<dbReference type="InterPro" id="IPR023270">
    <property type="entry name" value="RCMT_NCL1"/>
</dbReference>
<sequence>MSSVKRSRSRALVRARKRSRQASVRDDATTQGERAGAWTSTASHRTPDAPSTSTAIALPRTSAPWFSRTLDARRETAFERYYKHQGIVSENEWETFLKSLRTPLPVTFRMNRMKSRREDVREALSAAKEFLENARELRDDRGRVISPPTRLPWCDGWQLGTDKITLKFTRDNPTLRAIQRWLVKYNNTGVLTRQAVDSMVPAAILQVQSHHRVLDMCASPGSKTTQALEALNMDAVDGIVSGCVVANDINPVRCYYLVRRCAALGNATANLMVTTHQAQWYPNVNVPLETEAPVESGGRYPEGSYDRIICDVPCSGDGTLRKNPQIWSEWRPEFAMGLHKLQLRIAQRGAALLKVGGYMVYSTCSFNPVENEAVVAELIKRCGGALEIVDASDRVPELLRRPGVSKWTVMTMAEENVVEYPTYEDSQSESVPIGLKRKFAKSMWPPVIQGGGSRMGALGKRIKSTSSIPLERCMRLVPHLQDMGGFFAVLLKKIAPIPGPKATGSPTEKVDKTYNRQPPNHVYAKVSSELIDRLANEFGLDAGFKKTIAPNLFARSSKDRSIVYIADGVKKHCIESRGAERMKCVWSGVKIWERSERDDFYMLTQDGMHMIKSHISRRKIELPRSELKVVLETLGREVRLEQLSRESRKVISAFSPGSLVVSLKGGNEGLALPIVVNYTANGALKLIWRFRKGLEQAPKAKIRALLSGLE</sequence>
<keyword evidence="13" id="KW-1185">Reference proteome</keyword>
<feature type="compositionally biased region" description="Polar residues" evidence="10">
    <location>
        <begin position="38"/>
        <end position="55"/>
    </location>
</feature>
<dbReference type="Proteomes" id="UP000009170">
    <property type="component" value="Unassembled WGS sequence"/>
</dbReference>
<keyword evidence="6" id="KW-0819">tRNA processing</keyword>
<feature type="active site" description="Nucleophile" evidence="9">
    <location>
        <position position="364"/>
    </location>
</feature>
<dbReference type="InParanoid" id="A0A096PAZ2"/>
<comment type="similarity">
    <text evidence="9">Belongs to the class I-like SAM-binding methyltransferase superfamily. RsmB/NOP family.</text>
</comment>
<comment type="subcellular location">
    <subcellularLocation>
        <location evidence="1">Nucleus</location>
    </subcellularLocation>
</comment>
<evidence type="ECO:0000256" key="2">
    <source>
        <dbReference type="ARBA" id="ARBA00022555"/>
    </source>
</evidence>
<dbReference type="Pfam" id="PF01189">
    <property type="entry name" value="Methyltr_RsmB-F"/>
    <property type="match status" value="1"/>
</dbReference>
<dbReference type="PROSITE" id="PS51686">
    <property type="entry name" value="SAM_MT_RSMB_NOP"/>
    <property type="match status" value="1"/>
</dbReference>